<evidence type="ECO:0000313" key="2">
    <source>
        <dbReference type="EMBL" id="EGR30422.1"/>
    </source>
</evidence>
<proteinExistence type="predicted"/>
<dbReference type="STRING" id="857967.G0QWH7"/>
<dbReference type="eggNOG" id="KOG1037">
    <property type="taxonomic scope" value="Eukaryota"/>
</dbReference>
<dbReference type="AlphaFoldDB" id="G0QWH7"/>
<dbReference type="PROSITE" id="PS52007">
    <property type="entry name" value="PADR1"/>
    <property type="match status" value="1"/>
</dbReference>
<dbReference type="InParanoid" id="G0QWH7"/>
<dbReference type="OrthoDB" id="429950at2759"/>
<feature type="domain" description="PARP1-like PADR1" evidence="1">
    <location>
        <begin position="64"/>
        <end position="109"/>
    </location>
</feature>
<protein>
    <submittedName>
        <fullName evidence="2">Poly polymerase family protein, putative</fullName>
    </submittedName>
</protein>
<dbReference type="Gene3D" id="3.90.640.80">
    <property type="match status" value="1"/>
</dbReference>
<dbReference type="Pfam" id="PF08063">
    <property type="entry name" value="Zn_ribbon_PADR1"/>
    <property type="match status" value="1"/>
</dbReference>
<dbReference type="SMART" id="SM01335">
    <property type="entry name" value="PADR1"/>
    <property type="match status" value="1"/>
</dbReference>
<dbReference type="OMA" id="YVNCTFE"/>
<sequence length="115" mass="13642">MHKNRQVMGYTDEQLDLYNQYKEFYGEKTSTELKQILHINDQAKTGNKQQLIDKCADGKTLGKIPKCPICHGGKLRFDYINGNYKCPGYMEDEEFKYCNKLFSMEDIERQEWIEQ</sequence>
<dbReference type="InterPro" id="IPR012982">
    <property type="entry name" value="PARP1-like_PADR1_Zn_ribbon"/>
</dbReference>
<dbReference type="RefSeq" id="XP_004032009.1">
    <property type="nucleotide sequence ID" value="XM_004031961.1"/>
</dbReference>
<keyword evidence="3" id="KW-1185">Reference proteome</keyword>
<dbReference type="EMBL" id="GL983996">
    <property type="protein sequence ID" value="EGR30422.1"/>
    <property type="molecule type" value="Genomic_DNA"/>
</dbReference>
<organism evidence="2 3">
    <name type="scientific">Ichthyophthirius multifiliis</name>
    <name type="common">White spot disease agent</name>
    <name type="synonym">Ich</name>
    <dbReference type="NCBI Taxonomy" id="5932"/>
    <lineage>
        <taxon>Eukaryota</taxon>
        <taxon>Sar</taxon>
        <taxon>Alveolata</taxon>
        <taxon>Ciliophora</taxon>
        <taxon>Intramacronucleata</taxon>
        <taxon>Oligohymenophorea</taxon>
        <taxon>Hymenostomatida</taxon>
        <taxon>Ophryoglenina</taxon>
        <taxon>Ichthyophthirius</taxon>
    </lineage>
</organism>
<evidence type="ECO:0000259" key="1">
    <source>
        <dbReference type="Pfam" id="PF08063"/>
    </source>
</evidence>
<accession>G0QWH7</accession>
<gene>
    <name evidence="2" type="ORF">IMG5_132440</name>
</gene>
<dbReference type="GeneID" id="14906533"/>
<dbReference type="GO" id="GO:0008270">
    <property type="term" value="F:zinc ion binding"/>
    <property type="evidence" value="ECO:0007669"/>
    <property type="project" value="InterPro"/>
</dbReference>
<dbReference type="Proteomes" id="UP000008983">
    <property type="component" value="Unassembled WGS sequence"/>
</dbReference>
<evidence type="ECO:0000313" key="3">
    <source>
        <dbReference type="Proteomes" id="UP000008983"/>
    </source>
</evidence>
<name>G0QWH7_ICHMU</name>
<reference evidence="2 3" key="1">
    <citation type="submission" date="2011-07" db="EMBL/GenBank/DDBJ databases">
        <authorList>
            <person name="Coyne R."/>
            <person name="Brami D."/>
            <person name="Johnson J."/>
            <person name="Hostetler J."/>
            <person name="Hannick L."/>
            <person name="Clark T."/>
            <person name="Cassidy-Hanley D."/>
            <person name="Inman J."/>
        </authorList>
    </citation>
    <scope>NUCLEOTIDE SEQUENCE [LARGE SCALE GENOMIC DNA]</scope>
    <source>
        <strain evidence="2 3">G5</strain>
    </source>
</reference>